<dbReference type="AlphaFoldDB" id="A0A3A9Z6W1"/>
<dbReference type="GO" id="GO:0005886">
    <property type="term" value="C:plasma membrane"/>
    <property type="evidence" value="ECO:0007669"/>
    <property type="project" value="UniProtKB-SubCell"/>
</dbReference>
<feature type="domain" description="ABC transmembrane type-1" evidence="9">
    <location>
        <begin position="539"/>
        <end position="752"/>
    </location>
</feature>
<organism evidence="10 11">
    <name type="scientific">Streptomyces hoynatensis</name>
    <dbReference type="NCBI Taxonomy" id="1141874"/>
    <lineage>
        <taxon>Bacteria</taxon>
        <taxon>Bacillati</taxon>
        <taxon>Actinomycetota</taxon>
        <taxon>Actinomycetes</taxon>
        <taxon>Kitasatosporales</taxon>
        <taxon>Streptomycetaceae</taxon>
        <taxon>Streptomyces</taxon>
    </lineage>
</organism>
<feature type="compositionally biased region" description="Basic and acidic residues" evidence="8">
    <location>
        <begin position="307"/>
        <end position="328"/>
    </location>
</feature>
<evidence type="ECO:0000256" key="7">
    <source>
        <dbReference type="RuleBase" id="RU363032"/>
    </source>
</evidence>
<feature type="compositionally biased region" description="Basic residues" evidence="8">
    <location>
        <begin position="120"/>
        <end position="134"/>
    </location>
</feature>
<feature type="compositionally biased region" description="Basic and acidic residues" evidence="8">
    <location>
        <begin position="1"/>
        <end position="10"/>
    </location>
</feature>
<feature type="compositionally biased region" description="Basic residues" evidence="8">
    <location>
        <begin position="283"/>
        <end position="300"/>
    </location>
</feature>
<keyword evidence="5 7" id="KW-1133">Transmembrane helix</keyword>
<feature type="compositionally biased region" description="Basic residues" evidence="8">
    <location>
        <begin position="98"/>
        <end position="111"/>
    </location>
</feature>
<dbReference type="Gene3D" id="1.10.3720.10">
    <property type="entry name" value="MetI-like"/>
    <property type="match status" value="1"/>
</dbReference>
<dbReference type="OrthoDB" id="34224at2"/>
<dbReference type="PANTHER" id="PTHR30193">
    <property type="entry name" value="ABC TRANSPORTER PERMEASE PROTEIN"/>
    <property type="match status" value="1"/>
</dbReference>
<evidence type="ECO:0000313" key="10">
    <source>
        <dbReference type="EMBL" id="RKN44081.1"/>
    </source>
</evidence>
<feature type="region of interest" description="Disordered" evidence="8">
    <location>
        <begin position="159"/>
        <end position="210"/>
    </location>
</feature>
<comment type="similarity">
    <text evidence="7">Belongs to the binding-protein-dependent transport system permease family.</text>
</comment>
<dbReference type="InterPro" id="IPR000515">
    <property type="entry name" value="MetI-like"/>
</dbReference>
<keyword evidence="6 7" id="KW-0472">Membrane</keyword>
<dbReference type="PANTHER" id="PTHR30193:SF37">
    <property type="entry name" value="INNER MEMBRANE ABC TRANSPORTER PERMEASE PROTEIN YCJO"/>
    <property type="match status" value="1"/>
</dbReference>
<gene>
    <name evidence="10" type="ORF">D7294_09340</name>
</gene>
<comment type="caution">
    <text evidence="10">The sequence shown here is derived from an EMBL/GenBank/DDBJ whole genome shotgun (WGS) entry which is preliminary data.</text>
</comment>
<dbReference type="InterPro" id="IPR051393">
    <property type="entry name" value="ABC_transporter_permease"/>
</dbReference>
<keyword evidence="11" id="KW-1185">Reference proteome</keyword>
<reference evidence="10 11" key="1">
    <citation type="journal article" date="2014" name="Int. J. Syst. Evol. Microbiol.">
        <title>Streptomyces hoynatensis sp. nov., isolated from deep marine sediment.</title>
        <authorList>
            <person name="Veyisoglu A."/>
            <person name="Sahin N."/>
        </authorList>
    </citation>
    <scope>NUCLEOTIDE SEQUENCE [LARGE SCALE GENOMIC DNA]</scope>
    <source>
        <strain evidence="10 11">KCTC 29097</strain>
    </source>
</reference>
<feature type="compositionally biased region" description="Basic residues" evidence="8">
    <location>
        <begin position="36"/>
        <end position="46"/>
    </location>
</feature>
<name>A0A3A9Z6W1_9ACTN</name>
<evidence type="ECO:0000313" key="11">
    <source>
        <dbReference type="Proteomes" id="UP000272474"/>
    </source>
</evidence>
<feature type="transmembrane region" description="Helical" evidence="7">
    <location>
        <begin position="626"/>
        <end position="653"/>
    </location>
</feature>
<feature type="region of interest" description="Disordered" evidence="8">
    <location>
        <begin position="1"/>
        <end position="147"/>
    </location>
</feature>
<proteinExistence type="inferred from homology"/>
<feature type="compositionally biased region" description="Basic residues" evidence="8">
    <location>
        <begin position="425"/>
        <end position="445"/>
    </location>
</feature>
<dbReference type="SUPFAM" id="SSF161098">
    <property type="entry name" value="MetI-like"/>
    <property type="match status" value="1"/>
</dbReference>
<feature type="transmembrane region" description="Helical" evidence="7">
    <location>
        <begin position="570"/>
        <end position="589"/>
    </location>
</feature>
<feature type="region of interest" description="Disordered" evidence="8">
    <location>
        <begin position="264"/>
        <end position="391"/>
    </location>
</feature>
<evidence type="ECO:0000256" key="5">
    <source>
        <dbReference type="ARBA" id="ARBA00022989"/>
    </source>
</evidence>
<dbReference type="EMBL" id="RBAL01000004">
    <property type="protein sequence ID" value="RKN44081.1"/>
    <property type="molecule type" value="Genomic_DNA"/>
</dbReference>
<evidence type="ECO:0000256" key="6">
    <source>
        <dbReference type="ARBA" id="ARBA00023136"/>
    </source>
</evidence>
<sequence length="761" mass="86096">MVHPCERSCDAETDFGPDCRGPAGGRCGPQRTDRLRFRRRRLRRIGRGPGGVDPERRRARGDVPEGVRRLHRGDRHRDRLQARGRVRHPDPGPGRLPRPARRLHQRQRLARHLPVPGLAHPRRPRLRHRRRGHIRRELGDHPGPRRRLLRHPLLAAGLRHRGPQGLAGEPRPARPRDLGGPLRPRRRLRHPGPRRQRPGRHLRHGRPRHHRARLPRLVGLLLHLAGRRGLRHRGGRRHLRVRLRLAGHRRGRRVDQGTVLHARARAAQRPHLDHPGIPAVQQRRGRHLPHRPLQPRRLRRPAGPGHLRGDPHPARPRGHHDAGRGREHLPRRRLRQDRRAAEARRVPHLARGPGDRDGRRRGLGARRQAARQQHRRRRPGPQRPALGARPGAVRQRLQGLPLRHQLHADPAGGRRGPQRPDGRLRQRRRGGRRRHLRGHRRRTRRPGPAPVTAPVTERPAAAPARPPGVRRRPFNWRRALTPWLFLAPGLLLALYFKFIPMIQGIRLSLHKVQPFLGDQWVGLDNYRTVLEDDRFREAFRHTLALGIGQTLGAIVVGFLLALLLEGQAKSLWIVRTAVFLPVITAIAVVGEIWRLLYLPTGDGFVNTLLGLVGIGPQPFLDSPDSALWSVMAVGVWIGAPYNMVIILAGLAGVERSLYEAAAVDGVSLLQRLRYITLPALRPALTIVLTLAAIRGLRIFTEVYVLTGGGPAGRTEVWMTRVFSLGFERNDIGVASAASMLLLAVTLVLTIAVRLLSRRADT</sequence>
<feature type="compositionally biased region" description="Basic and acidic residues" evidence="8">
    <location>
        <begin position="53"/>
        <end position="68"/>
    </location>
</feature>
<dbReference type="Proteomes" id="UP000272474">
    <property type="component" value="Unassembled WGS sequence"/>
</dbReference>
<evidence type="ECO:0000256" key="8">
    <source>
        <dbReference type="SAM" id="MobiDB-lite"/>
    </source>
</evidence>
<feature type="transmembrane region" description="Helical" evidence="7">
    <location>
        <begin position="543"/>
        <end position="564"/>
    </location>
</feature>
<keyword evidence="2 7" id="KW-0813">Transport</keyword>
<dbReference type="CDD" id="cd06261">
    <property type="entry name" value="TM_PBP2"/>
    <property type="match status" value="1"/>
</dbReference>
<accession>A0A3A9Z6W1</accession>
<dbReference type="InterPro" id="IPR035906">
    <property type="entry name" value="MetI-like_sf"/>
</dbReference>
<evidence type="ECO:0000256" key="2">
    <source>
        <dbReference type="ARBA" id="ARBA00022448"/>
    </source>
</evidence>
<feature type="region of interest" description="Disordered" evidence="8">
    <location>
        <begin position="403"/>
        <end position="471"/>
    </location>
</feature>
<feature type="compositionally biased region" description="Low complexity" evidence="8">
    <location>
        <begin position="450"/>
        <end position="463"/>
    </location>
</feature>
<protein>
    <submittedName>
        <fullName evidence="10">Sugar ABC transporter permease</fullName>
    </submittedName>
</protein>
<dbReference type="Pfam" id="PF00528">
    <property type="entry name" value="BPD_transp_1"/>
    <property type="match status" value="1"/>
</dbReference>
<feature type="transmembrane region" description="Helical" evidence="7">
    <location>
        <begin position="480"/>
        <end position="499"/>
    </location>
</feature>
<feature type="transmembrane region" description="Helical" evidence="7">
    <location>
        <begin position="731"/>
        <end position="755"/>
    </location>
</feature>
<evidence type="ECO:0000259" key="9">
    <source>
        <dbReference type="PROSITE" id="PS50928"/>
    </source>
</evidence>
<evidence type="ECO:0000256" key="4">
    <source>
        <dbReference type="ARBA" id="ARBA00022692"/>
    </source>
</evidence>
<feature type="compositionally biased region" description="Basic residues" evidence="8">
    <location>
        <begin position="361"/>
        <end position="380"/>
    </location>
</feature>
<evidence type="ECO:0000256" key="1">
    <source>
        <dbReference type="ARBA" id="ARBA00004651"/>
    </source>
</evidence>
<evidence type="ECO:0000256" key="3">
    <source>
        <dbReference type="ARBA" id="ARBA00022475"/>
    </source>
</evidence>
<dbReference type="GO" id="GO:0055085">
    <property type="term" value="P:transmembrane transport"/>
    <property type="evidence" value="ECO:0007669"/>
    <property type="project" value="InterPro"/>
</dbReference>
<keyword evidence="4 7" id="KW-0812">Transmembrane</keyword>
<feature type="compositionally biased region" description="Basic residues" evidence="8">
    <location>
        <begin position="183"/>
        <end position="210"/>
    </location>
</feature>
<dbReference type="PROSITE" id="PS50928">
    <property type="entry name" value="ABC_TM1"/>
    <property type="match status" value="1"/>
</dbReference>
<feature type="transmembrane region" description="Helical" evidence="7">
    <location>
        <begin position="674"/>
        <end position="693"/>
    </location>
</feature>
<comment type="subcellular location">
    <subcellularLocation>
        <location evidence="1 7">Cell membrane</location>
        <topology evidence="1 7">Multi-pass membrane protein</topology>
    </subcellularLocation>
</comment>
<keyword evidence="3" id="KW-1003">Cell membrane</keyword>